<dbReference type="EMBL" id="GL192354">
    <property type="protein sequence ID" value="EFB19341.1"/>
    <property type="molecule type" value="Genomic_DNA"/>
</dbReference>
<sequence length="410" mass="44504">MLVAKCEPLASISMRGSENQGSQTSGKSSLHQDPEAFVPGILLIWYLSTNYMPGTGIQAKNPCPPRVGKDDPGPGAAAMKLNERSLAFYATCDAPGCTVELVEAAEEFAFAVRFAGARARTYVLAAESQAAMEGWTPAGMTGPREDLMPGRRCRVSPGPGGSDWTWTWAETEKPWPSCTTPGFDLLLLQGLAPGYLPVPRSRYLTSPYTNLVMEKFLLLVPISKVVASKMKLFKNRKMINCLIKPNSKSAFSDEDFLKERSELPRLCLTALGAAAVLTRSSSGNTWGLGRHRTPFIVQGDVLVVSVVVGREPKAEQPGFPDCNSLTAETSSVIGREPDKVVHGSASFKYNRISVFKRLYAKCLIKSHHTKARFSPLRSVVCREGKMAAAVLLRKASGETSWAVAMVQNGE</sequence>
<dbReference type="InParanoid" id="D2GVU8"/>
<proteinExistence type="predicted"/>
<reference evidence="1" key="1">
    <citation type="journal article" date="2010" name="Nature">
        <title>The sequence and de novo assembly of the giant panda genome.</title>
        <authorList>
            <person name="Li R."/>
            <person name="Fan W."/>
            <person name="Tian G."/>
            <person name="Zhu H."/>
            <person name="He L."/>
            <person name="Cai J."/>
            <person name="Huang Q."/>
            <person name="Cai Q."/>
            <person name="Li B."/>
            <person name="Bai Y."/>
            <person name="Zhang Z."/>
            <person name="Zhang Y."/>
            <person name="Wang W."/>
            <person name="Li J."/>
            <person name="Wei F."/>
            <person name="Li H."/>
            <person name="Jian M."/>
            <person name="Li J."/>
            <person name="Zhang Z."/>
            <person name="Nielsen R."/>
            <person name="Li D."/>
            <person name="Gu W."/>
            <person name="Yang Z."/>
            <person name="Xuan Z."/>
            <person name="Ryder O.A."/>
            <person name="Leung F.C."/>
            <person name="Zhou Y."/>
            <person name="Cao J."/>
            <person name="Sun X."/>
            <person name="Fu Y."/>
            <person name="Fang X."/>
            <person name="Guo X."/>
            <person name="Wang B."/>
            <person name="Hou R."/>
            <person name="Shen F."/>
            <person name="Mu B."/>
            <person name="Ni P."/>
            <person name="Lin R."/>
            <person name="Qian W."/>
            <person name="Wang G."/>
            <person name="Yu C."/>
            <person name="Nie W."/>
            <person name="Wang J."/>
            <person name="Wu Z."/>
            <person name="Liang H."/>
            <person name="Min J."/>
            <person name="Wu Q."/>
            <person name="Cheng S."/>
            <person name="Ruan J."/>
            <person name="Wang M."/>
            <person name="Shi Z."/>
            <person name="Wen M."/>
            <person name="Liu B."/>
            <person name="Ren X."/>
            <person name="Zheng H."/>
            <person name="Dong D."/>
            <person name="Cook K."/>
            <person name="Shan G."/>
            <person name="Zhang H."/>
            <person name="Kosiol C."/>
            <person name="Xie X."/>
            <person name="Lu Z."/>
            <person name="Zheng H."/>
            <person name="Li Y."/>
            <person name="Steiner C.C."/>
            <person name="Lam T.T."/>
            <person name="Lin S."/>
            <person name="Zhang Q."/>
            <person name="Li G."/>
            <person name="Tian J."/>
            <person name="Gong T."/>
            <person name="Liu H."/>
            <person name="Zhang D."/>
            <person name="Fang L."/>
            <person name="Ye C."/>
            <person name="Zhang J."/>
            <person name="Hu W."/>
            <person name="Xu A."/>
            <person name="Ren Y."/>
            <person name="Zhang G."/>
            <person name="Bruford M.W."/>
            <person name="Li Q."/>
            <person name="Ma L."/>
            <person name="Guo Y."/>
            <person name="An N."/>
            <person name="Hu Y."/>
            <person name="Zheng Y."/>
            <person name="Shi Y."/>
            <person name="Li Z."/>
            <person name="Liu Q."/>
            <person name="Chen Y."/>
            <person name="Zhao J."/>
            <person name="Qu N."/>
            <person name="Zhao S."/>
            <person name="Tian F."/>
            <person name="Wang X."/>
            <person name="Wang H."/>
            <person name="Xu L."/>
            <person name="Liu X."/>
            <person name="Vinar T."/>
            <person name="Wang Y."/>
            <person name="Lam T.W."/>
            <person name="Yiu S.M."/>
            <person name="Liu S."/>
            <person name="Zhang H."/>
            <person name="Li D."/>
            <person name="Huang Y."/>
            <person name="Wang X."/>
            <person name="Yang G."/>
            <person name="Jiang Z."/>
            <person name="Wang J."/>
            <person name="Qin N."/>
            <person name="Li L."/>
            <person name="Li J."/>
            <person name="Bolund L."/>
            <person name="Kristiansen K."/>
            <person name="Wong G.K."/>
            <person name="Olson M."/>
            <person name="Zhang X."/>
            <person name="Li S."/>
            <person name="Yang H."/>
            <person name="Wang J."/>
            <person name="Wang J."/>
        </authorList>
    </citation>
    <scope>NUCLEOTIDE SEQUENCE [LARGE SCALE GENOMIC DNA]</scope>
</reference>
<organism evidence="1">
    <name type="scientific">Ailuropoda melanoleuca</name>
    <name type="common">Giant panda</name>
    <dbReference type="NCBI Taxonomy" id="9646"/>
    <lineage>
        <taxon>Eukaryota</taxon>
        <taxon>Metazoa</taxon>
        <taxon>Chordata</taxon>
        <taxon>Craniata</taxon>
        <taxon>Vertebrata</taxon>
        <taxon>Euteleostomi</taxon>
        <taxon>Mammalia</taxon>
        <taxon>Eutheria</taxon>
        <taxon>Laurasiatheria</taxon>
        <taxon>Carnivora</taxon>
        <taxon>Caniformia</taxon>
        <taxon>Ursidae</taxon>
        <taxon>Ailuropoda</taxon>
    </lineage>
</organism>
<evidence type="ECO:0000313" key="1">
    <source>
        <dbReference type="EMBL" id="EFB19341.1"/>
    </source>
</evidence>
<name>D2GVU8_AILME</name>
<dbReference type="AlphaFoldDB" id="D2GVU8"/>
<gene>
    <name evidence="1" type="ORF">PANDA_000878</name>
</gene>
<accession>D2GVU8</accession>
<protein>
    <submittedName>
        <fullName evidence="1">Uncharacterized protein</fullName>
    </submittedName>
</protein>